<gene>
    <name evidence="1" type="ORF">LF923_0005320</name>
    <name evidence="2" type="ORF">LF929_014860</name>
</gene>
<evidence type="ECO:0000313" key="1">
    <source>
        <dbReference type="EMBL" id="XDL15680.1"/>
    </source>
</evidence>
<dbReference type="EMBL" id="CP162670">
    <property type="protein sequence ID" value="XDL23538.1"/>
    <property type="molecule type" value="Genomic_DNA"/>
</dbReference>
<name>A0AB39IIC5_9GAMM</name>
<dbReference type="RefSeq" id="WP_152494847.1">
    <property type="nucleotide sequence ID" value="NZ_CP162411.1"/>
</dbReference>
<dbReference type="AlphaFoldDB" id="A0AB39IIC5"/>
<dbReference type="EMBL" id="CP162411">
    <property type="protein sequence ID" value="XDL15680.1"/>
    <property type="molecule type" value="Genomic_DNA"/>
</dbReference>
<sequence length="72" mass="7426">MLGSLLGAFARTQLPRLGDNAARIAIPAASFITGRFIARKAFAAQKLPAPGLVLPRLTDSVSPSLFVCSSGA</sequence>
<organism evidence="1">
    <name type="scientific">Dickeya oryzae</name>
    <dbReference type="NCBI Taxonomy" id="1240404"/>
    <lineage>
        <taxon>Bacteria</taxon>
        <taxon>Pseudomonadati</taxon>
        <taxon>Pseudomonadota</taxon>
        <taxon>Gammaproteobacteria</taxon>
        <taxon>Enterobacterales</taxon>
        <taxon>Pectobacteriaceae</taxon>
        <taxon>Dickeya</taxon>
    </lineage>
</organism>
<accession>A0AB39IIC5</accession>
<dbReference type="GeneID" id="302582975"/>
<evidence type="ECO:0000313" key="2">
    <source>
        <dbReference type="EMBL" id="XDL23538.1"/>
    </source>
</evidence>
<proteinExistence type="predicted"/>
<protein>
    <submittedName>
        <fullName evidence="1">Uncharacterized protein</fullName>
    </submittedName>
</protein>
<reference evidence="1" key="1">
    <citation type="submission" date="2024-07" db="EMBL/GenBank/DDBJ databases">
        <authorList>
            <person name="Pedron J."/>
        </authorList>
    </citation>
    <scope>NUCLEOTIDE SEQUENCE</scope>
    <source>
        <strain evidence="2">A003-S1-M15</strain>
        <strain evidence="1">A642-S2-A17</strain>
    </source>
</reference>